<dbReference type="GeneID" id="30998193"/>
<dbReference type="Proteomes" id="UP000095085">
    <property type="component" value="Unassembled WGS sequence"/>
</dbReference>
<reference evidence="3" key="1">
    <citation type="submission" date="2016-05" db="EMBL/GenBank/DDBJ databases">
        <title>Comparative genomics of biotechnologically important yeasts.</title>
        <authorList>
            <consortium name="DOE Joint Genome Institute"/>
            <person name="Riley R."/>
            <person name="Haridas S."/>
            <person name="Wolfe K.H."/>
            <person name="Lopes M.R."/>
            <person name="Hittinger C.T."/>
            <person name="Goker M."/>
            <person name="Salamov A."/>
            <person name="Wisecaver J."/>
            <person name="Long T.M."/>
            <person name="Aerts A.L."/>
            <person name="Barry K."/>
            <person name="Choi C."/>
            <person name="Clum A."/>
            <person name="Coughlan A.Y."/>
            <person name="Deshpande S."/>
            <person name="Douglass A.P."/>
            <person name="Hanson S.J."/>
            <person name="Klenk H.-P."/>
            <person name="Labutti K."/>
            <person name="Lapidus A."/>
            <person name="Lindquist E."/>
            <person name="Lipzen A."/>
            <person name="Meier-Kolthoff J.P."/>
            <person name="Ohm R.A."/>
            <person name="Otillar R.P."/>
            <person name="Pangilinan J."/>
            <person name="Peng Y."/>
            <person name="Rokas A."/>
            <person name="Rosa C.A."/>
            <person name="Scheuner C."/>
            <person name="Sibirny A.A."/>
            <person name="Slot J.C."/>
            <person name="Stielow J.B."/>
            <person name="Sun H."/>
            <person name="Kurtzman C.P."/>
            <person name="Blackwell M."/>
            <person name="Grigoriev I.V."/>
            <person name="Jeffries T.W."/>
        </authorList>
    </citation>
    <scope>NUCLEOTIDE SEQUENCE [LARGE SCALE GENOMIC DNA]</scope>
    <source>
        <strain evidence="3">NRRL Y-1933</strain>
    </source>
</reference>
<gene>
    <name evidence="2" type="ORF">HYPBUDRAFT_7239</name>
</gene>
<keyword evidence="1" id="KW-0732">Signal</keyword>
<dbReference type="OrthoDB" id="4016272at2759"/>
<dbReference type="AlphaFoldDB" id="A0A1E4RF73"/>
<sequence>MLLIISILLYLSSVSQSLFLPNKPNVSSYSGFKVECQVSLSNFPSNEFHLLYYLDNKLIWDKPLNDSTIPWTKPIRLNDIPGKTTSLVLARRKSFALRKYPIYFPDSLIGAIFDGMTNTTLSPLVADDLISNYYIQVSRSLGIILHLPILLTPNTDSTKFNFLQELTDWDKHLKINEDYKYYYNSKYSVRKSLDFFINNLNNIKYVKKFINLNKNLSGDFVLIKLFLLGKHSKAQFGKALANYDSLMQYN</sequence>
<feature type="chain" id="PRO_5009162247" evidence="1">
    <location>
        <begin position="18"/>
        <end position="250"/>
    </location>
</feature>
<evidence type="ECO:0000313" key="3">
    <source>
        <dbReference type="Proteomes" id="UP000095085"/>
    </source>
</evidence>
<evidence type="ECO:0000256" key="1">
    <source>
        <dbReference type="SAM" id="SignalP"/>
    </source>
</evidence>
<dbReference type="RefSeq" id="XP_020074967.1">
    <property type="nucleotide sequence ID" value="XM_020223644.1"/>
</dbReference>
<accession>A0A1E4RF73</accession>
<name>A0A1E4RF73_9ASCO</name>
<organism evidence="2 3">
    <name type="scientific">Hyphopichia burtonii NRRL Y-1933</name>
    <dbReference type="NCBI Taxonomy" id="984485"/>
    <lineage>
        <taxon>Eukaryota</taxon>
        <taxon>Fungi</taxon>
        <taxon>Dikarya</taxon>
        <taxon>Ascomycota</taxon>
        <taxon>Saccharomycotina</taxon>
        <taxon>Pichiomycetes</taxon>
        <taxon>Debaryomycetaceae</taxon>
        <taxon>Hyphopichia</taxon>
    </lineage>
</organism>
<protein>
    <submittedName>
        <fullName evidence="2">Uncharacterized protein</fullName>
    </submittedName>
</protein>
<evidence type="ECO:0000313" key="2">
    <source>
        <dbReference type="EMBL" id="ODV65900.1"/>
    </source>
</evidence>
<proteinExistence type="predicted"/>
<feature type="signal peptide" evidence="1">
    <location>
        <begin position="1"/>
        <end position="17"/>
    </location>
</feature>
<dbReference type="EMBL" id="KV454543">
    <property type="protein sequence ID" value="ODV65900.1"/>
    <property type="molecule type" value="Genomic_DNA"/>
</dbReference>
<keyword evidence="3" id="KW-1185">Reference proteome</keyword>